<protein>
    <submittedName>
        <fullName evidence="3">Uncharacterized protein</fullName>
    </submittedName>
</protein>
<feature type="coiled-coil region" evidence="1">
    <location>
        <begin position="438"/>
        <end position="472"/>
    </location>
</feature>
<feature type="coiled-coil region" evidence="1">
    <location>
        <begin position="570"/>
        <end position="597"/>
    </location>
</feature>
<feature type="region of interest" description="Disordered" evidence="2">
    <location>
        <begin position="1135"/>
        <end position="1156"/>
    </location>
</feature>
<feature type="coiled-coil region" evidence="1">
    <location>
        <begin position="987"/>
        <end position="1025"/>
    </location>
</feature>
<dbReference type="AlphaFoldDB" id="W8BH91"/>
<evidence type="ECO:0000256" key="2">
    <source>
        <dbReference type="SAM" id="MobiDB-lite"/>
    </source>
</evidence>
<dbReference type="EMBL" id="GAMC01008443">
    <property type="protein sequence ID" value="JAB98112.1"/>
    <property type="molecule type" value="mRNA"/>
</dbReference>
<sequence>MSQNPSKNPNMSGKLRNTTNITSNPNACPQVRGRAVNRQFRLISRTGAHENEEDVPANAPPAILNIVVPSHIGSETSVVSSRTNAAALNVVTKSSLPSAISDARDYDYDSQYPEIDEWIEKSHSSIRSSTKKCQSKTLKTEKHFSKEESLDSRPLAAKSCPPCKSPQHDVNFLKQRLVQYRAETESCGDAAKLNGQLNEIFVRRLVDIENVAKGDMDVKLTTYQEWVNLLLQINETIIGNMTDLESEVAERLECMKRRIQSSCSQTSNNEQKYRQDICSLMKLLKNAYQYDNWDIQGLEFQTVNLNEILGTRNTTCSDPERPRNTRHDYYDDDQESRNRCCLNEPECVLENVIFEPPDARCGRKVQPTEMTDCTSSCVNDCNAKCSEEVLEKPSCSNVEINTDYSLEPRTKTSCVSQENNNANLRALAVEVAAKHDEICDLRRQIACLEDEIQKAQQKIQLKDNVINHLRNDLKYVNTKLSPNDGSSLCGGCGGELTDYSMPPINVDHQSTPSTSTQVSAGQESCNQFVADCLSSASNMEQQKLKALDVELNELFQVTHEFKSQNLEYHRKRLSDILQKSEAEKAEAYRKLDSIRKQLISIEISSGKQSKNSFNDSDSGFSSKCDSDQDAKILDTLRNRLQRLKENNFELQGRVQALKIENNEYQTCLKTEQTFAQRNSNTLKDLADMLCGMSGEQFCYNDIYNTNSDSNPFCKAIIKMKCEYEEKERKLMNNLSMKCEQLAELQKSQLCNEQDLEQLHHSAQLNENLRCQVQHLQCTILEKEQHIGKLNNLLEKLQCDQQQHQHRTNECCLQAKDNEIREISQKLDQANKKVESLMGELERSQKQERFLLCETRKLNEELNESKRKHGDLSVQMHRLNALLKSQNDCRSDICKKYEELERNYEDQAKQLRAACTQMNCLQDRLALMDKRQEEHNMERNLLRDEVLALKEKEATLLNKERCQTDQLMKIEKELYTAHDVMKEQQRIMQRSESTQRDCTKRLQEANNELKRQFNKLCDDYKQLENEYRKQCDLRKQNEKVIDSFRKWKEAQLKADDATRASFKQYEEHIKLLLEEKQKFLEQYRSLHGDYCALQHELERIKMCSYSFNNSGTGSKMSENSMPQRIELIRSTSLRVSQKSSSLKCDDTSQEASGSNPL</sequence>
<keyword evidence="1" id="KW-0175">Coiled coil</keyword>
<evidence type="ECO:0000313" key="3">
    <source>
        <dbReference type="EMBL" id="JAB98112.1"/>
    </source>
</evidence>
<dbReference type="OrthoDB" id="6350415at2759"/>
<feature type="coiled-coil region" evidence="1">
    <location>
        <begin position="779"/>
        <end position="846"/>
    </location>
</feature>
<dbReference type="InterPro" id="IPR031843">
    <property type="entry name" value="Yuri_gagarin"/>
</dbReference>
<feature type="compositionally biased region" description="Polar residues" evidence="2">
    <location>
        <begin position="1"/>
        <end position="27"/>
    </location>
</feature>
<feature type="coiled-coil region" evidence="1">
    <location>
        <begin position="626"/>
        <end position="660"/>
    </location>
</feature>
<organism evidence="3">
    <name type="scientific">Ceratitis capitata</name>
    <name type="common">Mediterranean fruit fly</name>
    <name type="synonym">Tephritis capitata</name>
    <dbReference type="NCBI Taxonomy" id="7213"/>
    <lineage>
        <taxon>Eukaryota</taxon>
        <taxon>Metazoa</taxon>
        <taxon>Ecdysozoa</taxon>
        <taxon>Arthropoda</taxon>
        <taxon>Hexapoda</taxon>
        <taxon>Insecta</taxon>
        <taxon>Pterygota</taxon>
        <taxon>Neoptera</taxon>
        <taxon>Endopterygota</taxon>
        <taxon>Diptera</taxon>
        <taxon>Brachycera</taxon>
        <taxon>Muscomorpha</taxon>
        <taxon>Tephritoidea</taxon>
        <taxon>Tephritidae</taxon>
        <taxon>Ceratitis</taxon>
        <taxon>Ceratitis</taxon>
    </lineage>
</organism>
<accession>W8BH91</accession>
<name>W8BH91_CERCA</name>
<feature type="coiled-coil region" evidence="1">
    <location>
        <begin position="889"/>
        <end position="951"/>
    </location>
</feature>
<proteinExistence type="evidence at transcript level"/>
<reference evidence="3" key="1">
    <citation type="submission" date="2013-07" db="EMBL/GenBank/DDBJ databases">
        <authorList>
            <person name="Geib S."/>
        </authorList>
    </citation>
    <scope>NUCLEOTIDE SEQUENCE</scope>
</reference>
<feature type="region of interest" description="Disordered" evidence="2">
    <location>
        <begin position="1"/>
        <end position="29"/>
    </location>
</feature>
<reference evidence="3" key="2">
    <citation type="journal article" date="2014" name="BMC Genomics">
        <title>A genomic perspective to assessing quality of mass-reared SIT flies used in Mediterranean fruit fly (Ceratitis capitata) eradication in California.</title>
        <authorList>
            <person name="Calla B."/>
            <person name="Hall B."/>
            <person name="Hou S."/>
            <person name="Geib S.M."/>
        </authorList>
    </citation>
    <scope>NUCLEOTIDE SEQUENCE</scope>
</reference>
<dbReference type="Pfam" id="PF15934">
    <property type="entry name" value="Yuri_gagarin"/>
    <property type="match status" value="1"/>
</dbReference>
<evidence type="ECO:0000256" key="1">
    <source>
        <dbReference type="SAM" id="Coils"/>
    </source>
</evidence>